<feature type="compositionally biased region" description="Polar residues" evidence="1">
    <location>
        <begin position="10"/>
        <end position="21"/>
    </location>
</feature>
<evidence type="ECO:0000256" key="1">
    <source>
        <dbReference type="SAM" id="MobiDB-lite"/>
    </source>
</evidence>
<evidence type="ECO:0000313" key="3">
    <source>
        <dbReference type="Proteomes" id="UP000616885"/>
    </source>
</evidence>
<feature type="region of interest" description="Disordered" evidence="1">
    <location>
        <begin position="90"/>
        <end position="112"/>
    </location>
</feature>
<proteinExistence type="predicted"/>
<feature type="region of interest" description="Disordered" evidence="1">
    <location>
        <begin position="1"/>
        <end position="47"/>
    </location>
</feature>
<evidence type="ECO:0000313" key="2">
    <source>
        <dbReference type="EMBL" id="KAF9750174.1"/>
    </source>
</evidence>
<name>A0A8H7N6W9_BIOOC</name>
<gene>
    <name evidence="2" type="ORF">IM811_016201</name>
</gene>
<dbReference type="EMBL" id="JADCTT010000007">
    <property type="protein sequence ID" value="KAF9750174.1"/>
    <property type="molecule type" value="Genomic_DNA"/>
</dbReference>
<accession>A0A8H7N6W9</accession>
<reference evidence="2" key="1">
    <citation type="submission" date="2020-10" db="EMBL/GenBank/DDBJ databases">
        <title>High-Quality Genome Resource of Clonostachys rosea strain S41 by Oxford Nanopore Long-Read Sequencing.</title>
        <authorList>
            <person name="Wang H."/>
        </authorList>
    </citation>
    <scope>NUCLEOTIDE SEQUENCE</scope>
    <source>
        <strain evidence="2">S41</strain>
    </source>
</reference>
<sequence length="112" mass="12304">MDHSNDQTHDNPFSGATTNPFDGTAVGSPPLANESPIAAGMKKDRRMSDEWDAAKTVPSQFQKRKGSIYATPARAMATLTGIVRRSTMRRLPRSTVMSRMPSTTDDDRYVSV</sequence>
<comment type="caution">
    <text evidence="2">The sequence shown here is derived from an EMBL/GenBank/DDBJ whole genome shotgun (WGS) entry which is preliminary data.</text>
</comment>
<organism evidence="2 3">
    <name type="scientific">Bionectria ochroleuca</name>
    <name type="common">Gliocladium roseum</name>
    <dbReference type="NCBI Taxonomy" id="29856"/>
    <lineage>
        <taxon>Eukaryota</taxon>
        <taxon>Fungi</taxon>
        <taxon>Dikarya</taxon>
        <taxon>Ascomycota</taxon>
        <taxon>Pezizomycotina</taxon>
        <taxon>Sordariomycetes</taxon>
        <taxon>Hypocreomycetidae</taxon>
        <taxon>Hypocreales</taxon>
        <taxon>Bionectriaceae</taxon>
        <taxon>Clonostachys</taxon>
    </lineage>
</organism>
<protein>
    <submittedName>
        <fullName evidence="2">Uncharacterized protein</fullName>
    </submittedName>
</protein>
<dbReference type="AlphaFoldDB" id="A0A8H7N6W9"/>
<dbReference type="Proteomes" id="UP000616885">
    <property type="component" value="Unassembled WGS sequence"/>
</dbReference>